<feature type="coiled-coil region" evidence="2">
    <location>
        <begin position="30"/>
        <end position="60"/>
    </location>
</feature>
<evidence type="ECO:0000313" key="4">
    <source>
        <dbReference type="Proteomes" id="UP001152885"/>
    </source>
</evidence>
<dbReference type="PANTHER" id="PTHR14534">
    <property type="entry name" value="VACUOLAR IMPORT AND DEGRADATION PROTEIN 24"/>
    <property type="match status" value="1"/>
</dbReference>
<dbReference type="GO" id="GO:0006623">
    <property type="term" value="P:protein targeting to vacuole"/>
    <property type="evidence" value="ECO:0007669"/>
    <property type="project" value="TreeGrafter"/>
</dbReference>
<sequence>MPVTELQIDSNQIDNNDVDNIIIDTDNNDIEQQQQYLNKINQLNQQQQQQQQQQLQEEKRVYNISPSTTTALHQRLPNNLNQNQLNNLQEFNFNINRNFNFCDDDDAKLPKVIDKTINTDNSTYEIKQKPTQTTIVREDTQQYTTQAKQQLINDDDDDETLYDLDNDTLPTSKYSLDYFDNFKQPDSFIPNYSSTYLQPNSKFKGQQKSGDKIFQIKVEFKTVDLSNSLCTGFLQIYGLTDEFSEIITYFKGEIINNPLNNSANVNYSFITENKNWGSFPKNDYEHWKKLTNDESNLLSDLQLIEKLNKIKENQDDGSGHFIYMRWKEEFLLPDSRIKQISNASFEGFYYIVLNVLNGEISGLYYHHSSEKFQSLNLKYESNFGINNSFEYI</sequence>
<dbReference type="OrthoDB" id="62at2759"/>
<comment type="caution">
    <text evidence="3">The sequence shown here is derived from an EMBL/GenBank/DDBJ whole genome shotgun (WGS) entry which is preliminary data.</text>
</comment>
<dbReference type="GO" id="GO:0005773">
    <property type="term" value="C:vacuole"/>
    <property type="evidence" value="ECO:0007669"/>
    <property type="project" value="GOC"/>
</dbReference>
<dbReference type="Pfam" id="PF09783">
    <property type="entry name" value="Vac_ImportDeg"/>
    <property type="match status" value="1"/>
</dbReference>
<dbReference type="GO" id="GO:0034657">
    <property type="term" value="C:GID complex"/>
    <property type="evidence" value="ECO:0007669"/>
    <property type="project" value="TreeGrafter"/>
</dbReference>
<dbReference type="GO" id="GO:0045721">
    <property type="term" value="P:negative regulation of gluconeogenesis"/>
    <property type="evidence" value="ECO:0007669"/>
    <property type="project" value="TreeGrafter"/>
</dbReference>
<evidence type="ECO:0000313" key="3">
    <source>
        <dbReference type="EMBL" id="CAI5758164.1"/>
    </source>
</evidence>
<proteinExistence type="inferred from homology"/>
<dbReference type="Proteomes" id="UP001152885">
    <property type="component" value="Unassembled WGS sequence"/>
</dbReference>
<evidence type="ECO:0000256" key="1">
    <source>
        <dbReference type="ARBA" id="ARBA00061469"/>
    </source>
</evidence>
<keyword evidence="4" id="KW-1185">Reference proteome</keyword>
<dbReference type="PANTHER" id="PTHR14534:SF3">
    <property type="entry name" value="GID COMPLEX SUBUNIT 4 HOMOLOG"/>
    <property type="match status" value="1"/>
</dbReference>
<organism evidence="3 4">
    <name type="scientific">Candida verbasci</name>
    <dbReference type="NCBI Taxonomy" id="1227364"/>
    <lineage>
        <taxon>Eukaryota</taxon>
        <taxon>Fungi</taxon>
        <taxon>Dikarya</taxon>
        <taxon>Ascomycota</taxon>
        <taxon>Saccharomycotina</taxon>
        <taxon>Pichiomycetes</taxon>
        <taxon>Debaryomycetaceae</taxon>
        <taxon>Candida/Lodderomyces clade</taxon>
        <taxon>Candida</taxon>
    </lineage>
</organism>
<gene>
    <name evidence="3" type="ORF">CANVERA_P2677</name>
</gene>
<comment type="similarity">
    <text evidence="1">Belongs to the GID4/VID24 family.</text>
</comment>
<reference evidence="3" key="1">
    <citation type="submission" date="2022-12" db="EMBL/GenBank/DDBJ databases">
        <authorList>
            <person name="Brejova B."/>
        </authorList>
    </citation>
    <scope>NUCLEOTIDE SEQUENCE</scope>
</reference>
<evidence type="ECO:0000256" key="2">
    <source>
        <dbReference type="SAM" id="Coils"/>
    </source>
</evidence>
<keyword evidence="2" id="KW-0175">Coiled coil</keyword>
<dbReference type="EMBL" id="CANTUO010000002">
    <property type="protein sequence ID" value="CAI5758164.1"/>
    <property type="molecule type" value="Genomic_DNA"/>
</dbReference>
<dbReference type="AlphaFoldDB" id="A0A9W4TWG5"/>
<name>A0A9W4TWG5_9ASCO</name>
<protein>
    <submittedName>
        <fullName evidence="3">Uncharacterized protein</fullName>
    </submittedName>
</protein>
<accession>A0A9W4TWG5</accession>
<dbReference type="GO" id="GO:0007039">
    <property type="term" value="P:protein catabolic process in the vacuole"/>
    <property type="evidence" value="ECO:0007669"/>
    <property type="project" value="TreeGrafter"/>
</dbReference>
<dbReference type="InterPro" id="IPR018618">
    <property type="entry name" value="GID4/10-like"/>
</dbReference>
<dbReference type="GO" id="GO:0043161">
    <property type="term" value="P:proteasome-mediated ubiquitin-dependent protein catabolic process"/>
    <property type="evidence" value="ECO:0007669"/>
    <property type="project" value="TreeGrafter"/>
</dbReference>